<dbReference type="EMBL" id="CAKOGP040000789">
    <property type="protein sequence ID" value="CAJ1939405.1"/>
    <property type="molecule type" value="Genomic_DNA"/>
</dbReference>
<evidence type="ECO:0000256" key="1">
    <source>
        <dbReference type="SAM" id="MobiDB-lite"/>
    </source>
</evidence>
<gene>
    <name evidence="2" type="ORF">CYCCA115_LOCUS6576</name>
</gene>
<proteinExistence type="predicted"/>
<feature type="compositionally biased region" description="Basic and acidic residues" evidence="1">
    <location>
        <begin position="391"/>
        <end position="402"/>
    </location>
</feature>
<feature type="compositionally biased region" description="Basic residues" evidence="1">
    <location>
        <begin position="403"/>
        <end position="419"/>
    </location>
</feature>
<feature type="region of interest" description="Disordered" evidence="1">
    <location>
        <begin position="313"/>
        <end position="341"/>
    </location>
</feature>
<feature type="compositionally biased region" description="Polar residues" evidence="1">
    <location>
        <begin position="326"/>
        <end position="339"/>
    </location>
</feature>
<protein>
    <submittedName>
        <fullName evidence="2">Uncharacterized protein</fullName>
    </submittedName>
</protein>
<sequence>MTMDSTIDELNQQFKTLAGLTIAQGQIRLMPAIKKNIRAFIQWCRDKICMGRDPSTTPFPVVDAAKLLRRMKTHEQYVYGSKLMSQQALPQDFTNNVHLEDWCPTFKNYLRTIPGRDGVPLSYIVRMNDAGMLNLHKDFLATYVNMAPHVGEAYVMDNAKVLVLLSKFIVGNTEAEAILRAINIAGNGREAFNALHTHYEGEGILASDIVKAKHTIKELCYVGEKPKMNWSMFEQMLKKAYATCDKHEGREVHSDAMKLRSLQNKVTAPFLQLNKTAINTENGKRLILMTFTTALQIYRTAVREKFPQGTSNATNRGCYLGDTRADNNCNRSRSQNNGVGNKRCNEEEITLSNGEKIWYHPATVSLEHTYKHLPTSNASVWQRKELHTEKVKDYQQEGQQDKPHKHNKWKQSWRNCKPK</sequence>
<keyword evidence="3" id="KW-1185">Reference proteome</keyword>
<dbReference type="Proteomes" id="UP001295423">
    <property type="component" value="Unassembled WGS sequence"/>
</dbReference>
<accession>A0AAD2FHH6</accession>
<name>A0AAD2FHH6_9STRA</name>
<comment type="caution">
    <text evidence="2">The sequence shown here is derived from an EMBL/GenBank/DDBJ whole genome shotgun (WGS) entry which is preliminary data.</text>
</comment>
<organism evidence="2 3">
    <name type="scientific">Cylindrotheca closterium</name>
    <dbReference type="NCBI Taxonomy" id="2856"/>
    <lineage>
        <taxon>Eukaryota</taxon>
        <taxon>Sar</taxon>
        <taxon>Stramenopiles</taxon>
        <taxon>Ochrophyta</taxon>
        <taxon>Bacillariophyta</taxon>
        <taxon>Bacillariophyceae</taxon>
        <taxon>Bacillariophycidae</taxon>
        <taxon>Bacillariales</taxon>
        <taxon>Bacillariaceae</taxon>
        <taxon>Cylindrotheca</taxon>
    </lineage>
</organism>
<reference evidence="2" key="1">
    <citation type="submission" date="2023-08" db="EMBL/GenBank/DDBJ databases">
        <authorList>
            <person name="Audoor S."/>
            <person name="Bilcke G."/>
        </authorList>
    </citation>
    <scope>NUCLEOTIDE SEQUENCE</scope>
</reference>
<evidence type="ECO:0000313" key="3">
    <source>
        <dbReference type="Proteomes" id="UP001295423"/>
    </source>
</evidence>
<dbReference type="AlphaFoldDB" id="A0AAD2FHH6"/>
<evidence type="ECO:0000313" key="2">
    <source>
        <dbReference type="EMBL" id="CAJ1939405.1"/>
    </source>
</evidence>
<feature type="region of interest" description="Disordered" evidence="1">
    <location>
        <begin position="391"/>
        <end position="419"/>
    </location>
</feature>